<evidence type="ECO:0000313" key="2">
    <source>
        <dbReference type="Proteomes" id="UP000616151"/>
    </source>
</evidence>
<organism evidence="1 2">
    <name type="scientific">Taklimakanibacter albus</name>
    <dbReference type="NCBI Taxonomy" id="2800327"/>
    <lineage>
        <taxon>Bacteria</taxon>
        <taxon>Pseudomonadati</taxon>
        <taxon>Pseudomonadota</taxon>
        <taxon>Alphaproteobacteria</taxon>
        <taxon>Hyphomicrobiales</taxon>
        <taxon>Aestuariivirgaceae</taxon>
        <taxon>Taklimakanibacter</taxon>
    </lineage>
</organism>
<evidence type="ECO:0000313" key="1">
    <source>
        <dbReference type="EMBL" id="MBK1868405.1"/>
    </source>
</evidence>
<accession>A0ACC5R716</accession>
<proteinExistence type="predicted"/>
<dbReference type="Proteomes" id="UP000616151">
    <property type="component" value="Unassembled WGS sequence"/>
</dbReference>
<protein>
    <submittedName>
        <fullName evidence="1">Diaminopropionate ammonia-lyase</fullName>
        <ecNumber evidence="1">4.3.1.15</ecNumber>
    </submittedName>
</protein>
<dbReference type="EC" id="4.3.1.15" evidence="1"/>
<keyword evidence="1" id="KW-0456">Lyase</keyword>
<dbReference type="EMBL" id="JAENHL010000007">
    <property type="protein sequence ID" value="MBK1868405.1"/>
    <property type="molecule type" value="Genomic_DNA"/>
</dbReference>
<comment type="caution">
    <text evidence="1">The sequence shown here is derived from an EMBL/GenBank/DDBJ whole genome shotgun (WGS) entry which is preliminary data.</text>
</comment>
<name>A0ACC5R716_9HYPH</name>
<sequence length="406" mass="42614">MQLQRYSALAVHNAHGDRARPYSDTERHVLSQDGFRIAKAEISAWPGYRPTPLIALAGLAGRLGVGTVLYKDEGQRLGLKSFKAIGGAYAVLTVLKDHLAEKHGIKDAAVADLVAGKYRDQVADVTVAAATDGNHGRSVAWGAQLFGANCVIYLHSHVSPTREREIARFGARIVRVKGHYDDSVRDCAADAVKNGWVLVADTSSDPKARVPSLIMQGYSLIADEVLKQTETTGRPTHVFVQAGVGGLAAAFGAHYWDLFGTDRPRLIVVEPIQADCVFRSIAAGKPTMVPGDTNTVMACLAAGQVSAPAWVVMQHAVDDVLALPEDAAPDAMRILAAGIDGDPAIVAGESGCAATAGLIAAALDPKLKAALGLDAKSRVLVIGSEGATDEDAYLRIVGRTSDAVAA</sequence>
<reference evidence="1" key="1">
    <citation type="submission" date="2021-01" db="EMBL/GenBank/DDBJ databases">
        <authorList>
            <person name="Sun Q."/>
        </authorList>
    </citation>
    <scope>NUCLEOTIDE SEQUENCE</scope>
    <source>
        <strain evidence="1">YIM B02566</strain>
    </source>
</reference>
<keyword evidence="2" id="KW-1185">Reference proteome</keyword>
<gene>
    <name evidence="1" type="ORF">JHL16_18775</name>
</gene>